<dbReference type="KEGG" id="part:PARC_a0864"/>
<reference evidence="2 3" key="1">
    <citation type="journal article" date="2012" name="J. Bacteriol.">
        <title>Genome sequences of type strains of seven species of the marine bacterium Pseudoalteromonas.</title>
        <authorList>
            <person name="Xie B.B."/>
            <person name="Shu Y.L."/>
            <person name="Qin Q.L."/>
            <person name="Rong J.C."/>
            <person name="Zhang X.Y."/>
            <person name="Chen X.L."/>
            <person name="Shi M."/>
            <person name="He H.L."/>
            <person name="Zhou B.C."/>
            <person name="Zhang Y.Z."/>
        </authorList>
    </citation>
    <scope>NUCLEOTIDE SEQUENCE [LARGE SCALE GENOMIC DNA]</scope>
    <source>
        <strain evidence="2 3">A 37-1-2</strain>
    </source>
</reference>
<evidence type="ECO:0000256" key="1">
    <source>
        <dbReference type="SAM" id="SignalP"/>
    </source>
</evidence>
<dbReference type="OrthoDB" id="8439154at2"/>
<protein>
    <recommendedName>
        <fullName evidence="4">Solute-binding protein family 3/N-terminal domain-containing protein</fullName>
    </recommendedName>
</protein>
<feature type="signal peptide" evidence="1">
    <location>
        <begin position="1"/>
        <end position="19"/>
    </location>
</feature>
<organism evidence="2 3">
    <name type="scientific">Pseudoalteromonas arctica A 37-1-2</name>
    <dbReference type="NCBI Taxonomy" id="1117313"/>
    <lineage>
        <taxon>Bacteria</taxon>
        <taxon>Pseudomonadati</taxon>
        <taxon>Pseudomonadota</taxon>
        <taxon>Gammaproteobacteria</taxon>
        <taxon>Alteromonadales</taxon>
        <taxon>Pseudoalteromonadaceae</taxon>
        <taxon>Pseudoalteromonas</taxon>
    </lineage>
</organism>
<keyword evidence="1" id="KW-0732">Signal</keyword>
<accession>A0A290S3H7</accession>
<dbReference type="RefSeq" id="WP_010553135.1">
    <property type="nucleotide sequence ID" value="NZ_CP011025.1"/>
</dbReference>
<sequence length="307" mass="35181">MLKNGYYAFCLLIVFNAHAVEQKLQPLEEIIWLQSYTPPFHIAKSESAPQGGICDNLTEQLIRTIKDVKHTRLIVPQQRINKYLNEGKNVCFPCVIYKKNNNQQLNYSNPTTVYPPFSIITTKELKPQLEEKHGSPIHLINLLTDPQYVYGQAAARKFTTKINTIIENTKRDKESSLSWSSENESQAVIARLSHGFLDYSIDYPFMADYFNKQGKYTNIESVPIAENDIQFIRGAIGCAANAPNNFAQQALKKINRALKNNVLQSPEYQQSQHNWLKTTFADFNKHYQQQVINFYLLATDAQASTDH</sequence>
<proteinExistence type="predicted"/>
<evidence type="ECO:0000313" key="3">
    <source>
        <dbReference type="Proteomes" id="UP000016505"/>
    </source>
</evidence>
<dbReference type="Proteomes" id="UP000016505">
    <property type="component" value="Chromosome I"/>
</dbReference>
<dbReference type="EMBL" id="CP011025">
    <property type="protein sequence ID" value="ATC85551.1"/>
    <property type="molecule type" value="Genomic_DNA"/>
</dbReference>
<evidence type="ECO:0008006" key="4">
    <source>
        <dbReference type="Google" id="ProtNLM"/>
    </source>
</evidence>
<feature type="chain" id="PRO_5012018869" description="Solute-binding protein family 3/N-terminal domain-containing protein" evidence="1">
    <location>
        <begin position="20"/>
        <end position="307"/>
    </location>
</feature>
<gene>
    <name evidence="2" type="ORF">PARC_a0864</name>
</gene>
<dbReference type="AlphaFoldDB" id="A0A290S3H7"/>
<evidence type="ECO:0000313" key="2">
    <source>
        <dbReference type="EMBL" id="ATC85551.1"/>
    </source>
</evidence>
<name>A0A290S3H7_9GAMM</name>